<dbReference type="Proteomes" id="UP000298416">
    <property type="component" value="Unassembled WGS sequence"/>
</dbReference>
<protein>
    <submittedName>
        <fullName evidence="2">Uncharacterized protein</fullName>
    </submittedName>
</protein>
<accession>A0A8X9ACA5</accession>
<keyword evidence="1" id="KW-0472">Membrane</keyword>
<keyword evidence="3" id="KW-1185">Reference proteome</keyword>
<sequence>MNMPEKKATRGSPQKLNNQFVSSCSLSSSKLLIHALAIFVLFLVVWQIQKTSSSASPWARWDKILNNSCLSPSHDTQEAMADRLRLAVTFLPLKDLRYAGEPMKGHTWFMSSLYDMQEQGEVQYQQHPVEASGGRLLCLRGRDRHDGSWNSYALAWPDALPQNATLKAGITFVSYNHYDYHNIWHGLSAVMSFVAWHVKSQCAAPERWILFHWGELRTTMAPWVSTLLEATFGGAVKIEDFGSGGDDDDAPVCFEKAVVMRHNEGGMSTEKMMQVYDLMRCRARMYCQVGGRDEGIKVGVTMLMRDGTRSFRNASAVVGIFEEECRRVPGCHLMVAYPHNLTFCEQVRTKRKACDILDQYIYLTCALQVKLMRGTDVVISAHGAQLSNMILMDRNSSVMELFPKGWKEMAGVGQYVHHWLASWSGMKHEGAWRDPVGDPCPFPKDEARCMSLFKDAKVGHNHTYFSQWGSNVIKDVITRKALQDPSSFNPAAGLCGCH</sequence>
<dbReference type="PANTHER" id="PTHR20961:SF38">
    <property type="entry name" value="PROTEIN O-LINKED-MANNOSE BETA-1,4-N-ACETYLGLUCOSAMINYLTRANSFERASE 2"/>
    <property type="match status" value="1"/>
</dbReference>
<reference evidence="2" key="1">
    <citation type="submission" date="2018-01" db="EMBL/GenBank/DDBJ databases">
        <authorList>
            <person name="Mao J.F."/>
        </authorList>
    </citation>
    <scope>NUCLEOTIDE SEQUENCE</scope>
    <source>
        <strain evidence="2">Huo1</strain>
        <tissue evidence="2">Leaf</tissue>
    </source>
</reference>
<feature type="transmembrane region" description="Helical" evidence="1">
    <location>
        <begin position="31"/>
        <end position="48"/>
    </location>
</feature>
<keyword evidence="1" id="KW-0812">Transmembrane</keyword>
<gene>
    <name evidence="2" type="ORF">SASPL_101213</name>
</gene>
<evidence type="ECO:0000313" key="2">
    <source>
        <dbReference type="EMBL" id="KAG6436318.1"/>
    </source>
</evidence>
<dbReference type="InterPro" id="IPR007657">
    <property type="entry name" value="Glycosyltransferase_61"/>
</dbReference>
<dbReference type="GO" id="GO:0016757">
    <property type="term" value="F:glycosyltransferase activity"/>
    <property type="evidence" value="ECO:0007669"/>
    <property type="project" value="InterPro"/>
</dbReference>
<proteinExistence type="predicted"/>
<reference evidence="2" key="2">
    <citation type="submission" date="2020-08" db="EMBL/GenBank/DDBJ databases">
        <title>Plant Genome Project.</title>
        <authorList>
            <person name="Zhang R.-G."/>
        </authorList>
    </citation>
    <scope>NUCLEOTIDE SEQUENCE</scope>
    <source>
        <strain evidence="2">Huo1</strain>
        <tissue evidence="2">Leaf</tissue>
    </source>
</reference>
<name>A0A8X9ACA5_SALSN</name>
<dbReference type="AlphaFoldDB" id="A0A8X9ACA5"/>
<evidence type="ECO:0000313" key="3">
    <source>
        <dbReference type="Proteomes" id="UP000298416"/>
    </source>
</evidence>
<keyword evidence="1" id="KW-1133">Transmembrane helix</keyword>
<dbReference type="OrthoDB" id="529273at2759"/>
<dbReference type="PANTHER" id="PTHR20961">
    <property type="entry name" value="GLYCOSYLTRANSFERASE"/>
    <property type="match status" value="1"/>
</dbReference>
<dbReference type="EMBL" id="PNBA02000001">
    <property type="protein sequence ID" value="KAG6436318.1"/>
    <property type="molecule type" value="Genomic_DNA"/>
</dbReference>
<organism evidence="2">
    <name type="scientific">Salvia splendens</name>
    <name type="common">Scarlet sage</name>
    <dbReference type="NCBI Taxonomy" id="180675"/>
    <lineage>
        <taxon>Eukaryota</taxon>
        <taxon>Viridiplantae</taxon>
        <taxon>Streptophyta</taxon>
        <taxon>Embryophyta</taxon>
        <taxon>Tracheophyta</taxon>
        <taxon>Spermatophyta</taxon>
        <taxon>Magnoliopsida</taxon>
        <taxon>eudicotyledons</taxon>
        <taxon>Gunneridae</taxon>
        <taxon>Pentapetalae</taxon>
        <taxon>asterids</taxon>
        <taxon>lamiids</taxon>
        <taxon>Lamiales</taxon>
        <taxon>Lamiaceae</taxon>
        <taxon>Nepetoideae</taxon>
        <taxon>Mentheae</taxon>
        <taxon>Salviinae</taxon>
        <taxon>Salvia</taxon>
        <taxon>Salvia subgen. Calosphace</taxon>
        <taxon>core Calosphace</taxon>
    </lineage>
</organism>
<evidence type="ECO:0000256" key="1">
    <source>
        <dbReference type="SAM" id="Phobius"/>
    </source>
</evidence>
<comment type="caution">
    <text evidence="2">The sequence shown here is derived from an EMBL/GenBank/DDBJ whole genome shotgun (WGS) entry which is preliminary data.</text>
</comment>